<gene>
    <name evidence="9" type="ORF">J2Z32_000106</name>
</gene>
<dbReference type="PROSITE" id="PS51100">
    <property type="entry name" value="PTS_EIIB_TYPE_3"/>
    <property type="match status" value="1"/>
</dbReference>
<feature type="modified residue" description="Phosphocysteine; by EIIA" evidence="7">
    <location>
        <position position="8"/>
    </location>
</feature>
<reference evidence="9 10" key="1">
    <citation type="submission" date="2021-03" db="EMBL/GenBank/DDBJ databases">
        <title>Genomic Encyclopedia of Type Strains, Phase IV (KMG-IV): sequencing the most valuable type-strain genomes for metagenomic binning, comparative biology and taxonomic classification.</title>
        <authorList>
            <person name="Goeker M."/>
        </authorList>
    </citation>
    <scope>NUCLEOTIDE SEQUENCE [LARGE SCALE GENOMIC DNA]</scope>
    <source>
        <strain evidence="9 10">DSM 14349</strain>
    </source>
</reference>
<evidence type="ECO:0000256" key="2">
    <source>
        <dbReference type="ARBA" id="ARBA00022553"/>
    </source>
</evidence>
<keyword evidence="3" id="KW-0762">Sugar transport</keyword>
<proteinExistence type="predicted"/>
<feature type="domain" description="PTS EIIB type-3" evidence="8">
    <location>
        <begin position="1"/>
        <end position="101"/>
    </location>
</feature>
<dbReference type="InterPro" id="IPR013012">
    <property type="entry name" value="PTS_EIIB_3"/>
</dbReference>
<dbReference type="PANTHER" id="PTHR34581:SF2">
    <property type="entry name" value="PTS SYSTEM N,N'-DIACETYLCHITOBIOSE-SPECIFIC EIIB COMPONENT"/>
    <property type="match status" value="1"/>
</dbReference>
<evidence type="ECO:0000259" key="8">
    <source>
        <dbReference type="PROSITE" id="PS51100"/>
    </source>
</evidence>
<dbReference type="InterPro" id="IPR036095">
    <property type="entry name" value="PTS_EIIB-like_sf"/>
</dbReference>
<evidence type="ECO:0000256" key="7">
    <source>
        <dbReference type="PROSITE-ProRule" id="PRU00423"/>
    </source>
</evidence>
<sequence>MKKILLACAGGFSTSMLVERMKEAARSKGIEVVIDAAAESDIESQKPFDIIMLGPQMGHAEGELAAAYPKIPVTTIDMMDYGMMNGEKVLSTAIELLEKGV</sequence>
<dbReference type="Pfam" id="PF02302">
    <property type="entry name" value="PTS_IIB"/>
    <property type="match status" value="1"/>
</dbReference>
<dbReference type="EMBL" id="JAGGKG010000001">
    <property type="protein sequence ID" value="MBP1903494.1"/>
    <property type="molecule type" value="Genomic_DNA"/>
</dbReference>
<evidence type="ECO:0000256" key="6">
    <source>
        <dbReference type="ARBA" id="ARBA00022777"/>
    </source>
</evidence>
<name>A0ABS4FM77_9BACL</name>
<evidence type="ECO:0000256" key="4">
    <source>
        <dbReference type="ARBA" id="ARBA00022679"/>
    </source>
</evidence>
<keyword evidence="5" id="KW-0598">Phosphotransferase system</keyword>
<dbReference type="Proteomes" id="UP001519272">
    <property type="component" value="Unassembled WGS sequence"/>
</dbReference>
<dbReference type="InterPro" id="IPR051819">
    <property type="entry name" value="PTS_sugar-specific_EIIB"/>
</dbReference>
<protein>
    <submittedName>
        <fullName evidence="9">PTS system cellobiose-specific IIB component</fullName>
    </submittedName>
</protein>
<evidence type="ECO:0000256" key="1">
    <source>
        <dbReference type="ARBA" id="ARBA00022448"/>
    </source>
</evidence>
<keyword evidence="10" id="KW-1185">Reference proteome</keyword>
<dbReference type="CDD" id="cd05564">
    <property type="entry name" value="PTS_IIB_chitobiose_lichenan"/>
    <property type="match status" value="1"/>
</dbReference>
<dbReference type="RefSeq" id="WP_210087199.1">
    <property type="nucleotide sequence ID" value="NZ_JAGGKG010000001.1"/>
</dbReference>
<dbReference type="PANTHER" id="PTHR34581">
    <property type="entry name" value="PTS SYSTEM N,N'-DIACETYLCHITOBIOSE-SPECIFIC EIIB COMPONENT"/>
    <property type="match status" value="1"/>
</dbReference>
<evidence type="ECO:0000313" key="9">
    <source>
        <dbReference type="EMBL" id="MBP1903494.1"/>
    </source>
</evidence>
<dbReference type="InterPro" id="IPR003501">
    <property type="entry name" value="PTS_EIIB_2/3"/>
</dbReference>
<evidence type="ECO:0000256" key="5">
    <source>
        <dbReference type="ARBA" id="ARBA00022683"/>
    </source>
</evidence>
<organism evidence="9 10">
    <name type="scientific">Paenibacillus turicensis</name>
    <dbReference type="NCBI Taxonomy" id="160487"/>
    <lineage>
        <taxon>Bacteria</taxon>
        <taxon>Bacillati</taxon>
        <taxon>Bacillota</taxon>
        <taxon>Bacilli</taxon>
        <taxon>Bacillales</taxon>
        <taxon>Paenibacillaceae</taxon>
        <taxon>Paenibacillus</taxon>
    </lineage>
</organism>
<keyword evidence="1" id="KW-0813">Transport</keyword>
<dbReference type="Gene3D" id="3.40.50.2300">
    <property type="match status" value="1"/>
</dbReference>
<evidence type="ECO:0000256" key="3">
    <source>
        <dbReference type="ARBA" id="ARBA00022597"/>
    </source>
</evidence>
<evidence type="ECO:0000313" key="10">
    <source>
        <dbReference type="Proteomes" id="UP001519272"/>
    </source>
</evidence>
<keyword evidence="6" id="KW-0418">Kinase</keyword>
<dbReference type="SUPFAM" id="SSF52794">
    <property type="entry name" value="PTS system IIB component-like"/>
    <property type="match status" value="1"/>
</dbReference>
<comment type="caution">
    <text evidence="9">The sequence shown here is derived from an EMBL/GenBank/DDBJ whole genome shotgun (WGS) entry which is preliminary data.</text>
</comment>
<accession>A0ABS4FM77</accession>
<keyword evidence="2" id="KW-0597">Phosphoprotein</keyword>
<keyword evidence="4" id="KW-0808">Transferase</keyword>